<dbReference type="GO" id="GO:0003950">
    <property type="term" value="F:NAD+ poly-ADP-ribosyltransferase activity"/>
    <property type="evidence" value="ECO:0007669"/>
    <property type="project" value="InterPro"/>
</dbReference>
<dbReference type="GO" id="GO:0000215">
    <property type="term" value="F:tRNA 2'-phosphotransferase activity"/>
    <property type="evidence" value="ECO:0007669"/>
    <property type="project" value="TreeGrafter"/>
</dbReference>
<evidence type="ECO:0000256" key="2">
    <source>
        <dbReference type="ARBA" id="ARBA00022679"/>
    </source>
</evidence>
<dbReference type="Gene3D" id="1.10.10.970">
    <property type="entry name" value="RNA 2'-phosphotransferase, Tpt1/KptA family, N-terminal domain"/>
    <property type="match status" value="1"/>
</dbReference>
<evidence type="ECO:0000256" key="1">
    <source>
        <dbReference type="ARBA" id="ARBA00009836"/>
    </source>
</evidence>
<evidence type="ECO:0000256" key="5">
    <source>
        <dbReference type="HAMAP-Rule" id="MF_00299"/>
    </source>
</evidence>
<accession>A0A832YXE0</accession>
<evidence type="ECO:0000256" key="3">
    <source>
        <dbReference type="ARBA" id="ARBA00023027"/>
    </source>
</evidence>
<comment type="function">
    <text evidence="4 5">Removes the 2'-phosphate from RNA via an intermediate in which the phosphate is ADP-ribosylated by NAD followed by a presumed transesterification to release the RNA and generate ADP-ribose 1''-2''-cyclic phosphate (APPR&gt;P). May function as an ADP-ribosylase.</text>
</comment>
<dbReference type="InterPro" id="IPR042081">
    <property type="entry name" value="RNA_2'-PTrans_C"/>
</dbReference>
<dbReference type="EC" id="2.7.1.-" evidence="5"/>
<name>A0A832YXE0_9CREN</name>
<dbReference type="InterPro" id="IPR022928">
    <property type="entry name" value="RNA_2'-PTrans_KptA"/>
</dbReference>
<dbReference type="GO" id="GO:0006388">
    <property type="term" value="P:tRNA splicing, via endonucleolytic cleavage and ligation"/>
    <property type="evidence" value="ECO:0007669"/>
    <property type="project" value="UniProtKB-UniRule"/>
</dbReference>
<dbReference type="EMBL" id="DQTV01000039">
    <property type="protein sequence ID" value="HIP56818.1"/>
    <property type="molecule type" value="Genomic_DNA"/>
</dbReference>
<evidence type="ECO:0000256" key="4">
    <source>
        <dbReference type="ARBA" id="ARBA00025212"/>
    </source>
</evidence>
<dbReference type="Gene3D" id="3.20.170.30">
    <property type="match status" value="1"/>
</dbReference>
<reference evidence="6" key="1">
    <citation type="journal article" date="2020" name="ISME J.">
        <title>Gammaproteobacteria mediating utilization of methyl-, sulfur- and petroleum organic compounds in deep ocean hydrothermal plumes.</title>
        <authorList>
            <person name="Zhou Z."/>
            <person name="Liu Y."/>
            <person name="Pan J."/>
            <person name="Cron B.R."/>
            <person name="Toner B.M."/>
            <person name="Anantharaman K."/>
            <person name="Breier J.A."/>
            <person name="Dick G.J."/>
            <person name="Li M."/>
        </authorList>
    </citation>
    <scope>NUCLEOTIDE SEQUENCE</scope>
    <source>
        <strain evidence="6">SZUA-1435</strain>
    </source>
</reference>
<dbReference type="Proteomes" id="UP000605805">
    <property type="component" value="Unassembled WGS sequence"/>
</dbReference>
<dbReference type="AlphaFoldDB" id="A0A832YXE0"/>
<evidence type="ECO:0000313" key="6">
    <source>
        <dbReference type="EMBL" id="HIP56818.1"/>
    </source>
</evidence>
<protein>
    <recommendedName>
        <fullName evidence="5">Probable RNA 2'-phosphotransferase</fullName>
        <ecNumber evidence="5">2.7.1.-</ecNumber>
    </recommendedName>
</protein>
<dbReference type="InterPro" id="IPR042080">
    <property type="entry name" value="RNA_2'-PTrans_N"/>
</dbReference>
<dbReference type="SUPFAM" id="SSF56399">
    <property type="entry name" value="ADP-ribosylation"/>
    <property type="match status" value="1"/>
</dbReference>
<dbReference type="PANTHER" id="PTHR12684">
    <property type="entry name" value="PUTATIVE PHOSPHOTRANSFERASE"/>
    <property type="match status" value="1"/>
</dbReference>
<keyword evidence="2 5" id="KW-0808">Transferase</keyword>
<keyword evidence="3 5" id="KW-0520">NAD</keyword>
<organism evidence="6 7">
    <name type="scientific">Ignisphaera aggregans</name>
    <dbReference type="NCBI Taxonomy" id="334771"/>
    <lineage>
        <taxon>Archaea</taxon>
        <taxon>Thermoproteota</taxon>
        <taxon>Thermoprotei</taxon>
        <taxon>Desulfurococcales</taxon>
        <taxon>Desulfurococcaceae</taxon>
        <taxon>Ignisphaera</taxon>
    </lineage>
</organism>
<gene>
    <name evidence="5" type="primary">kptA</name>
    <name evidence="6" type="ORF">EYH02_01945</name>
</gene>
<evidence type="ECO:0000313" key="7">
    <source>
        <dbReference type="Proteomes" id="UP000605805"/>
    </source>
</evidence>
<dbReference type="InterPro" id="IPR002745">
    <property type="entry name" value="Ptrans_KptA/Tpt1"/>
</dbReference>
<comment type="caution">
    <text evidence="6">The sequence shown here is derived from an EMBL/GenBank/DDBJ whole genome shotgun (WGS) entry which is preliminary data.</text>
</comment>
<comment type="similarity">
    <text evidence="1 5">Belongs to the KptA/TPT1 family.</text>
</comment>
<dbReference type="HAMAP" id="MF_00299">
    <property type="entry name" value="KptA"/>
    <property type="match status" value="1"/>
</dbReference>
<dbReference type="PANTHER" id="PTHR12684:SF2">
    <property type="entry name" value="TRNA 2'-PHOSPHOTRANSFERASE 1"/>
    <property type="match status" value="1"/>
</dbReference>
<dbReference type="Pfam" id="PF01885">
    <property type="entry name" value="PTS_2-RNA"/>
    <property type="match status" value="1"/>
</dbReference>
<sequence>MKPIYKCRICGAYVEDPMHCGTKAEMILDSSRRVALSKLMSFLLRHDPSAAGLSMDREGWVSIKELAEGIRSRWRNASLYRWVREEHIVAIALLDPKGRFELRDGMIRARYGHNKRLCVSIKYPKDVNSGYLYHGTVRRNLASILKEGIKPMNRHYVHLTLNIDDACTVGKRHGDDVVVLLVDAWCVRSQGIDILIASRQVRLVSYVPPQCIKRVLSCKA</sequence>
<proteinExistence type="inferred from homology"/>